<dbReference type="AlphaFoldDB" id="A0AAU9JUY3"/>
<name>A0AAU9JUY3_9CILI</name>
<keyword evidence="2" id="KW-1185">Reference proteome</keyword>
<evidence type="ECO:0008006" key="3">
    <source>
        <dbReference type="Google" id="ProtNLM"/>
    </source>
</evidence>
<dbReference type="Gene3D" id="1.10.510.10">
    <property type="entry name" value="Transferase(Phosphotransferase) domain 1"/>
    <property type="match status" value="1"/>
</dbReference>
<evidence type="ECO:0000313" key="1">
    <source>
        <dbReference type="EMBL" id="CAG9328279.1"/>
    </source>
</evidence>
<evidence type="ECO:0000313" key="2">
    <source>
        <dbReference type="Proteomes" id="UP001162131"/>
    </source>
</evidence>
<dbReference type="SUPFAM" id="SSF56112">
    <property type="entry name" value="Protein kinase-like (PK-like)"/>
    <property type="match status" value="1"/>
</dbReference>
<dbReference type="InterPro" id="IPR011009">
    <property type="entry name" value="Kinase-like_dom_sf"/>
</dbReference>
<reference evidence="1" key="1">
    <citation type="submission" date="2021-09" db="EMBL/GenBank/DDBJ databases">
        <authorList>
            <consortium name="AG Swart"/>
            <person name="Singh M."/>
            <person name="Singh A."/>
            <person name="Seah K."/>
            <person name="Emmerich C."/>
        </authorList>
    </citation>
    <scope>NUCLEOTIDE SEQUENCE</scope>
    <source>
        <strain evidence="1">ATCC30299</strain>
    </source>
</reference>
<organism evidence="1 2">
    <name type="scientific">Blepharisma stoltei</name>
    <dbReference type="NCBI Taxonomy" id="1481888"/>
    <lineage>
        <taxon>Eukaryota</taxon>
        <taxon>Sar</taxon>
        <taxon>Alveolata</taxon>
        <taxon>Ciliophora</taxon>
        <taxon>Postciliodesmatophora</taxon>
        <taxon>Heterotrichea</taxon>
        <taxon>Heterotrichida</taxon>
        <taxon>Blepharismidae</taxon>
        <taxon>Blepharisma</taxon>
    </lineage>
</organism>
<protein>
    <recommendedName>
        <fullName evidence="3">Protein kinase domain-containing protein</fullName>
    </recommendedName>
</protein>
<comment type="caution">
    <text evidence="1">The sequence shown here is derived from an EMBL/GenBank/DDBJ whole genome shotgun (WGS) entry which is preliminary data.</text>
</comment>
<dbReference type="Proteomes" id="UP001162131">
    <property type="component" value="Unassembled WGS sequence"/>
</dbReference>
<sequence>MVDTLSSVDWSFKAFEEVLKKLNTKHTPTSKRLAILPKFVPQEKAKHIFLTYSMNQVSLAVFITFTNYIIYISTMSKFLKPEAEYSQLCNQFNKINSQWENFSLLLVPSIAKSGAEANKLNESYENCNILLISRIIYLPSYEKIKTKLADEIWTTLLTGIDVFIRNYTFFKEAKESLYLLKFGDTKNIDVRKAHALLKEGIKALGFENIKDSNENGKFILLIAINDTGDSSEKWGTFPVVFETKSGVIEIRLVFSIDAKVVTFDQGEHYDAIIEFISLVNSELKCGQFFIDFKRWQVGIKLSFCYIGYEEKSIISIPQEMISSTISSYKSYGRGLHKIYYEKSRLDIKELFNFCKKRYMHKTFTRFVIDGDTEDERERKNAKYIEKIWNFGNVEEYNREKKIYAAIVKQDFLRDAIEGNQAVFDDSSKTVKYRFIDPVPLPEAVRRKSNFKVEGMIEMLFNELYTAKLTFIKEPYRYLGTFMKTLKIKPDSPLQSLFGKRPHKEDIVQYLGKWFTSFADYLQHELENNSYYLTDIDYINIEYSGPPVIARNEEEDIKTLECTIFVAELREMNNRREYFDLYIKYTATQHDNINMCYGICKYRNKQYLVVQYQELFLFKLSQEIKQDMFLIIDIIELLSKVKSYCTAKNQNLQSITPYLVKINKKTYMFVLDYCLFDEIPVSWKAPEEITNQYCNEPKSFAFNVSLFIYYLLKGKNFYEEIASEELKNDYIDSKIMSREMKQKLKDEAICNIIKNKMDCKILLNVDEKLEYQNPEVVDLMRECFKFNPNYRPSHVLILARIKEMRSLLFTKEDRTNTAPVEVWKEKLKEFVTQILNEPDNT</sequence>
<dbReference type="EMBL" id="CAJZBQ010000045">
    <property type="protein sequence ID" value="CAG9328279.1"/>
    <property type="molecule type" value="Genomic_DNA"/>
</dbReference>
<proteinExistence type="predicted"/>
<gene>
    <name evidence="1" type="ORF">BSTOLATCC_MIC45734</name>
</gene>
<accession>A0AAU9JUY3</accession>